<dbReference type="AlphaFoldDB" id="A0AAW0XVW5"/>
<evidence type="ECO:0000313" key="2">
    <source>
        <dbReference type="EMBL" id="KAK8743453.1"/>
    </source>
</evidence>
<evidence type="ECO:0000259" key="1">
    <source>
        <dbReference type="PROSITE" id="PS50011"/>
    </source>
</evidence>
<dbReference type="Proteomes" id="UP001445076">
    <property type="component" value="Unassembled WGS sequence"/>
</dbReference>
<dbReference type="PROSITE" id="PS50011">
    <property type="entry name" value="PROTEIN_KINASE_DOM"/>
    <property type="match status" value="1"/>
</dbReference>
<gene>
    <name evidence="2" type="ORF">OTU49_001086</name>
</gene>
<dbReference type="InterPro" id="IPR011009">
    <property type="entry name" value="Kinase-like_dom_sf"/>
</dbReference>
<feature type="domain" description="Protein kinase" evidence="1">
    <location>
        <begin position="1"/>
        <end position="100"/>
    </location>
</feature>
<dbReference type="GO" id="GO:0004672">
    <property type="term" value="F:protein kinase activity"/>
    <property type="evidence" value="ECO:0007669"/>
    <property type="project" value="InterPro"/>
</dbReference>
<organism evidence="2 3">
    <name type="scientific">Cherax quadricarinatus</name>
    <name type="common">Australian red claw crayfish</name>
    <dbReference type="NCBI Taxonomy" id="27406"/>
    <lineage>
        <taxon>Eukaryota</taxon>
        <taxon>Metazoa</taxon>
        <taxon>Ecdysozoa</taxon>
        <taxon>Arthropoda</taxon>
        <taxon>Crustacea</taxon>
        <taxon>Multicrustacea</taxon>
        <taxon>Malacostraca</taxon>
        <taxon>Eumalacostraca</taxon>
        <taxon>Eucarida</taxon>
        <taxon>Decapoda</taxon>
        <taxon>Pleocyemata</taxon>
        <taxon>Astacidea</taxon>
        <taxon>Parastacoidea</taxon>
        <taxon>Parastacidae</taxon>
        <taxon>Cherax</taxon>
    </lineage>
</organism>
<proteinExistence type="predicted"/>
<sequence>MGLLHGDLKMDNVMIQNEHDPYNFIVNIIDFGLAGNLGANRRMYRKKSCHYPPESHYPGKASTSFDVYSLGDIILHTCEMLGYFGYPKDLKSLALLMKND</sequence>
<keyword evidence="3" id="KW-1185">Reference proteome</keyword>
<dbReference type="PROSITE" id="PS00108">
    <property type="entry name" value="PROTEIN_KINASE_ST"/>
    <property type="match status" value="1"/>
</dbReference>
<dbReference type="SUPFAM" id="SSF56112">
    <property type="entry name" value="Protein kinase-like (PK-like)"/>
    <property type="match status" value="1"/>
</dbReference>
<dbReference type="EMBL" id="JARKIK010000024">
    <property type="protein sequence ID" value="KAK8743453.1"/>
    <property type="molecule type" value="Genomic_DNA"/>
</dbReference>
<dbReference type="Pfam" id="PF00069">
    <property type="entry name" value="Pkinase"/>
    <property type="match status" value="1"/>
</dbReference>
<name>A0AAW0XVW5_CHEQU</name>
<evidence type="ECO:0000313" key="3">
    <source>
        <dbReference type="Proteomes" id="UP001445076"/>
    </source>
</evidence>
<reference evidence="2 3" key="1">
    <citation type="journal article" date="2024" name="BMC Genomics">
        <title>Genome assembly of redclaw crayfish (Cherax quadricarinatus) provides insights into its immune adaptation and hypoxia tolerance.</title>
        <authorList>
            <person name="Liu Z."/>
            <person name="Zheng J."/>
            <person name="Li H."/>
            <person name="Fang K."/>
            <person name="Wang S."/>
            <person name="He J."/>
            <person name="Zhou D."/>
            <person name="Weng S."/>
            <person name="Chi M."/>
            <person name="Gu Z."/>
            <person name="He J."/>
            <person name="Li F."/>
            <person name="Wang M."/>
        </authorList>
    </citation>
    <scope>NUCLEOTIDE SEQUENCE [LARGE SCALE GENOMIC DNA]</scope>
    <source>
        <strain evidence="2">ZL_2023a</strain>
    </source>
</reference>
<dbReference type="InterPro" id="IPR000719">
    <property type="entry name" value="Prot_kinase_dom"/>
</dbReference>
<comment type="caution">
    <text evidence="2">The sequence shown here is derived from an EMBL/GenBank/DDBJ whole genome shotgun (WGS) entry which is preliminary data.</text>
</comment>
<dbReference type="Gene3D" id="1.10.510.10">
    <property type="entry name" value="Transferase(Phosphotransferase) domain 1"/>
    <property type="match status" value="1"/>
</dbReference>
<protein>
    <recommendedName>
        <fullName evidence="1">Protein kinase domain-containing protein</fullName>
    </recommendedName>
</protein>
<dbReference type="GO" id="GO:0005524">
    <property type="term" value="F:ATP binding"/>
    <property type="evidence" value="ECO:0007669"/>
    <property type="project" value="InterPro"/>
</dbReference>
<accession>A0AAW0XVW5</accession>
<dbReference type="InterPro" id="IPR008271">
    <property type="entry name" value="Ser/Thr_kinase_AS"/>
</dbReference>